<feature type="region of interest" description="Disordered" evidence="8">
    <location>
        <begin position="145"/>
        <end position="192"/>
    </location>
</feature>
<evidence type="ECO:0000313" key="11">
    <source>
        <dbReference type="Proteomes" id="UP001147747"/>
    </source>
</evidence>
<dbReference type="GO" id="GO:0004435">
    <property type="term" value="F:phosphatidylinositol-4,5-bisphosphate phospholipase C activity"/>
    <property type="evidence" value="ECO:0007669"/>
    <property type="project" value="UniProtKB-EC"/>
</dbReference>
<dbReference type="GeneID" id="81368900"/>
<organism evidence="10 11">
    <name type="scientific">Penicillium cosmopolitanum</name>
    <dbReference type="NCBI Taxonomy" id="1131564"/>
    <lineage>
        <taxon>Eukaryota</taxon>
        <taxon>Fungi</taxon>
        <taxon>Dikarya</taxon>
        <taxon>Ascomycota</taxon>
        <taxon>Pezizomycotina</taxon>
        <taxon>Eurotiomycetes</taxon>
        <taxon>Eurotiomycetidae</taxon>
        <taxon>Eurotiales</taxon>
        <taxon>Aspergillaceae</taxon>
        <taxon>Penicillium</taxon>
    </lineage>
</organism>
<dbReference type="FunFam" id="3.20.20.190:FF:000039">
    <property type="entry name" value="Phosphoinositide phospholipase C"/>
    <property type="match status" value="1"/>
</dbReference>
<dbReference type="GO" id="GO:0051209">
    <property type="term" value="P:release of sequestered calcium ion into cytosol"/>
    <property type="evidence" value="ECO:0007669"/>
    <property type="project" value="TreeGrafter"/>
</dbReference>
<feature type="region of interest" description="Disordered" evidence="8">
    <location>
        <begin position="214"/>
        <end position="265"/>
    </location>
</feature>
<keyword evidence="5" id="KW-0807">Transducer</keyword>
<dbReference type="PANTHER" id="PTHR10336">
    <property type="entry name" value="PHOSPHOINOSITIDE-SPECIFIC PHOSPHOLIPASE C FAMILY PROTEIN"/>
    <property type="match status" value="1"/>
</dbReference>
<dbReference type="Proteomes" id="UP001147747">
    <property type="component" value="Unassembled WGS sequence"/>
</dbReference>
<accession>A0A9X0B9Y0</accession>
<dbReference type="OrthoDB" id="269822at2759"/>
<evidence type="ECO:0000256" key="1">
    <source>
        <dbReference type="ARBA" id="ARBA00001195"/>
    </source>
</evidence>
<keyword evidence="3 7" id="KW-0442">Lipid degradation</keyword>
<evidence type="ECO:0000256" key="4">
    <source>
        <dbReference type="ARBA" id="ARBA00023098"/>
    </source>
</evidence>
<comment type="catalytic activity">
    <reaction evidence="1 7">
        <text>a 1,2-diacyl-sn-glycero-3-phospho-(1D-myo-inositol-4,5-bisphosphate) + H2O = 1D-myo-inositol 1,4,5-trisphosphate + a 1,2-diacyl-sn-glycerol + H(+)</text>
        <dbReference type="Rhea" id="RHEA:33179"/>
        <dbReference type="ChEBI" id="CHEBI:15377"/>
        <dbReference type="ChEBI" id="CHEBI:15378"/>
        <dbReference type="ChEBI" id="CHEBI:17815"/>
        <dbReference type="ChEBI" id="CHEBI:58456"/>
        <dbReference type="ChEBI" id="CHEBI:203600"/>
        <dbReference type="EC" id="3.1.4.11"/>
    </reaction>
</comment>
<dbReference type="InterPro" id="IPR017946">
    <property type="entry name" value="PLC-like_Pdiesterase_TIM-brl"/>
</dbReference>
<sequence length="755" mass="83839">MEEVENLVERARHLSLHPLESKPIDKFHVGIDTHLLRIYESIVASETTKNEFRQTVQVETVPGADVSISDPLVSIDTFRSYMKNEVSRAQAPAEVMDCSAPLCDYFVSSSHNTYLTGNQLYSDAAASAYTSVLLRGCRSVEIDVWDGEPLSPDSSENEETSSESSSDSENETKKAKGEKGQNQGLKSRLKQKIMAKAESEEKLVQRLPKSVSAKLGLKGKAPDTTVAPPTTTTEVPKISTSADANVEKGETKPATGPPLTQGAIKGEPRVLHGHTLTKGASFREIAYAIRDSAFVTSDLPVIISFEVHANLEQQQLMVDIIHDAWKGLLVEVPANTPTEKLPTLAQLKGKILIKTKSLPLKGTKEIDEQAKGEESETEESEDKSASQNQKPVKPVKILEALAKLAIYTRAYHFSHFDQPEAKDPVHIFSLSEKGARDAHLNYRDALFEHNRSSMMRIYPFAFRVNSSNLDPSFYWRRGAQLVALNWQNMDKGMMLNHGMFAGTQGWVTKPAGYKSSELHTNSISRETLELTIEVFAAQDLSLPPSDHSEKWFRPYVNCQLHVEEPESLVAVGQDDVSSDSEKSSYRRCTKSKSGINPDFEGQKLEFPAVSGVVEKLSFLRRIDRGDLCEIELEEFVMQELFGRILNMGLLLGLCSCSSGPGLHHPDREPCKTVLPASPHSLDMSYHHPECPPANSILHIHRFKIKDDEIGRDSLAAWACIRLDRLREGYRLVHLLDSTGKKAGGILLVRITKKTS</sequence>
<keyword evidence="4 7" id="KW-0443">Lipid metabolism</keyword>
<dbReference type="InterPro" id="IPR000909">
    <property type="entry name" value="PLipase_C_PInositol-sp_X_dom"/>
</dbReference>
<dbReference type="GO" id="GO:0016042">
    <property type="term" value="P:lipid catabolic process"/>
    <property type="evidence" value="ECO:0007669"/>
    <property type="project" value="UniProtKB-KW"/>
</dbReference>
<evidence type="ECO:0000256" key="2">
    <source>
        <dbReference type="ARBA" id="ARBA00022801"/>
    </source>
</evidence>
<proteinExistence type="predicted"/>
<dbReference type="PRINTS" id="PR00390">
    <property type="entry name" value="PHPHLIPASEC"/>
</dbReference>
<dbReference type="SMART" id="SM00148">
    <property type="entry name" value="PLCXc"/>
    <property type="match status" value="1"/>
</dbReference>
<feature type="compositionally biased region" description="Acidic residues" evidence="8">
    <location>
        <begin position="155"/>
        <end position="169"/>
    </location>
</feature>
<feature type="compositionally biased region" description="Basic and acidic residues" evidence="8">
    <location>
        <begin position="170"/>
        <end position="179"/>
    </location>
</feature>
<dbReference type="PANTHER" id="PTHR10336:SF82">
    <property type="entry name" value="PHOSPHOINOSITIDE PHOSPHOLIPASE C"/>
    <property type="match status" value="1"/>
</dbReference>
<evidence type="ECO:0000313" key="10">
    <source>
        <dbReference type="EMBL" id="KAJ5397170.1"/>
    </source>
</evidence>
<comment type="caution">
    <text evidence="10">The sequence shown here is derived from an EMBL/GenBank/DDBJ whole genome shotgun (WGS) entry which is preliminary data.</text>
</comment>
<keyword evidence="11" id="KW-1185">Reference proteome</keyword>
<dbReference type="InterPro" id="IPR001711">
    <property type="entry name" value="PLipase_C_Pinositol-sp_Y"/>
</dbReference>
<dbReference type="Gene3D" id="2.60.40.150">
    <property type="entry name" value="C2 domain"/>
    <property type="match status" value="2"/>
</dbReference>
<keyword evidence="2 7" id="KW-0378">Hydrolase</keyword>
<evidence type="ECO:0000256" key="5">
    <source>
        <dbReference type="ARBA" id="ARBA00023224"/>
    </source>
</evidence>
<name>A0A9X0B9Y0_9EURO</name>
<reference evidence="10" key="2">
    <citation type="journal article" date="2023" name="IMA Fungus">
        <title>Comparative genomic study of the Penicillium genus elucidates a diverse pangenome and 15 lateral gene transfer events.</title>
        <authorList>
            <person name="Petersen C."/>
            <person name="Sorensen T."/>
            <person name="Nielsen M.R."/>
            <person name="Sondergaard T.E."/>
            <person name="Sorensen J.L."/>
            <person name="Fitzpatrick D.A."/>
            <person name="Frisvad J.C."/>
            <person name="Nielsen K.L."/>
        </authorList>
    </citation>
    <scope>NUCLEOTIDE SEQUENCE</scope>
    <source>
        <strain evidence="10">IBT 29677</strain>
    </source>
</reference>
<dbReference type="RefSeq" id="XP_056489222.1">
    <property type="nucleotide sequence ID" value="XM_056629920.1"/>
</dbReference>
<feature type="domain" description="PI-PLC Y-box" evidence="9">
    <location>
        <begin position="401"/>
        <end position="513"/>
    </location>
</feature>
<dbReference type="InterPro" id="IPR001192">
    <property type="entry name" value="PI-PLC_fam"/>
</dbReference>
<dbReference type="InterPro" id="IPR035892">
    <property type="entry name" value="C2_domain_sf"/>
</dbReference>
<dbReference type="EMBL" id="JAPZBU010000006">
    <property type="protein sequence ID" value="KAJ5397170.1"/>
    <property type="molecule type" value="Genomic_DNA"/>
</dbReference>
<feature type="compositionally biased region" description="Low complexity" evidence="8">
    <location>
        <begin position="222"/>
        <end position="236"/>
    </location>
</feature>
<dbReference type="SMART" id="SM00149">
    <property type="entry name" value="PLCYc"/>
    <property type="match status" value="1"/>
</dbReference>
<dbReference type="Pfam" id="PF00388">
    <property type="entry name" value="PI-PLC-X"/>
    <property type="match status" value="1"/>
</dbReference>
<feature type="region of interest" description="Disordered" evidence="8">
    <location>
        <begin position="363"/>
        <end position="391"/>
    </location>
</feature>
<evidence type="ECO:0000259" key="9">
    <source>
        <dbReference type="PROSITE" id="PS50008"/>
    </source>
</evidence>
<evidence type="ECO:0000256" key="7">
    <source>
        <dbReference type="RuleBase" id="RU361133"/>
    </source>
</evidence>
<dbReference type="Gene3D" id="3.20.20.190">
    <property type="entry name" value="Phosphatidylinositol (PI) phosphodiesterase"/>
    <property type="match status" value="2"/>
</dbReference>
<protein>
    <recommendedName>
        <fullName evidence="7">Phosphoinositide phospholipase C</fullName>
        <ecNumber evidence="7">3.1.4.11</ecNumber>
    </recommendedName>
</protein>
<dbReference type="PROSITE" id="PS50007">
    <property type="entry name" value="PIPLC_X_DOMAIN"/>
    <property type="match status" value="1"/>
</dbReference>
<reference evidence="10" key="1">
    <citation type="submission" date="2022-12" db="EMBL/GenBank/DDBJ databases">
        <authorList>
            <person name="Petersen C."/>
        </authorList>
    </citation>
    <scope>NUCLEOTIDE SEQUENCE</scope>
    <source>
        <strain evidence="10">IBT 29677</strain>
    </source>
</reference>
<evidence type="ECO:0000256" key="6">
    <source>
        <dbReference type="ARBA" id="ARBA00059664"/>
    </source>
</evidence>
<dbReference type="PROSITE" id="PS50008">
    <property type="entry name" value="PIPLC_Y_DOMAIN"/>
    <property type="match status" value="1"/>
</dbReference>
<dbReference type="SUPFAM" id="SSF51695">
    <property type="entry name" value="PLC-like phosphodiesterases"/>
    <property type="match status" value="1"/>
</dbReference>
<dbReference type="GO" id="GO:0048015">
    <property type="term" value="P:phosphatidylinositol-mediated signaling"/>
    <property type="evidence" value="ECO:0007669"/>
    <property type="project" value="TreeGrafter"/>
</dbReference>
<evidence type="ECO:0000256" key="3">
    <source>
        <dbReference type="ARBA" id="ARBA00022963"/>
    </source>
</evidence>
<dbReference type="CDD" id="cd00275">
    <property type="entry name" value="C2_PLC_like"/>
    <property type="match status" value="1"/>
</dbReference>
<dbReference type="AlphaFoldDB" id="A0A9X0B9Y0"/>
<gene>
    <name evidence="10" type="ORF">N7509_005283</name>
</gene>
<feature type="compositionally biased region" description="Basic and acidic residues" evidence="8">
    <location>
        <begin position="363"/>
        <end position="374"/>
    </location>
</feature>
<dbReference type="EC" id="3.1.4.11" evidence="7"/>
<comment type="function">
    <text evidence="6">The production of the second messenger molecules diacylglycerol (DAG) and inositol 1,4,5-trisphosphate (IP3) is mediated by activated phosphatidylinositol-specific phospholipase C enzymes.</text>
</comment>
<dbReference type="Pfam" id="PF00387">
    <property type="entry name" value="PI-PLC-Y"/>
    <property type="match status" value="1"/>
</dbReference>
<evidence type="ECO:0000256" key="8">
    <source>
        <dbReference type="SAM" id="MobiDB-lite"/>
    </source>
</evidence>